<dbReference type="AlphaFoldDB" id="A0A9W6CRF1"/>
<gene>
    <name evidence="1" type="ORF">XFLAVUS301_36680</name>
</gene>
<evidence type="ECO:0000313" key="2">
    <source>
        <dbReference type="Proteomes" id="UP001144397"/>
    </source>
</evidence>
<accession>A0A9W6CRF1</accession>
<name>A0A9W6CRF1_XANFL</name>
<organism evidence="1 2">
    <name type="scientific">Xanthobacter flavus</name>
    <dbReference type="NCBI Taxonomy" id="281"/>
    <lineage>
        <taxon>Bacteria</taxon>
        <taxon>Pseudomonadati</taxon>
        <taxon>Pseudomonadota</taxon>
        <taxon>Alphaproteobacteria</taxon>
        <taxon>Hyphomicrobiales</taxon>
        <taxon>Xanthobacteraceae</taxon>
        <taxon>Xanthobacter</taxon>
    </lineage>
</organism>
<sequence length="89" mass="10182">MGREKRRIWVSEWRNRGCPLFDRDNAPARRPALVEMRRQTGMEATQTPVCPFVYRCAVCRSGTGAARQKMAPSLKNERKIRCDAEAATL</sequence>
<proteinExistence type="predicted"/>
<comment type="caution">
    <text evidence="1">The sequence shown here is derived from an EMBL/GenBank/DDBJ whole genome shotgun (WGS) entry which is preliminary data.</text>
</comment>
<dbReference type="EMBL" id="BSDO01000006">
    <property type="protein sequence ID" value="GLI23994.1"/>
    <property type="molecule type" value="Genomic_DNA"/>
</dbReference>
<evidence type="ECO:0000313" key="1">
    <source>
        <dbReference type="EMBL" id="GLI23994.1"/>
    </source>
</evidence>
<reference evidence="1" key="1">
    <citation type="submission" date="2022-12" db="EMBL/GenBank/DDBJ databases">
        <title>Reference genome sequencing for broad-spectrum identification of bacterial and archaeal isolates by mass spectrometry.</title>
        <authorList>
            <person name="Sekiguchi Y."/>
            <person name="Tourlousse D.M."/>
        </authorList>
    </citation>
    <scope>NUCLEOTIDE SEQUENCE</scope>
    <source>
        <strain evidence="1">301</strain>
    </source>
</reference>
<protein>
    <submittedName>
        <fullName evidence="1">Uncharacterized protein</fullName>
    </submittedName>
</protein>
<dbReference type="Proteomes" id="UP001144397">
    <property type="component" value="Unassembled WGS sequence"/>
</dbReference>